<dbReference type="PROSITE" id="PS00914">
    <property type="entry name" value="SYNTAXIN"/>
    <property type="match status" value="1"/>
</dbReference>
<dbReference type="AlphaFoldDB" id="A0A445KE18"/>
<keyword evidence="2" id="KW-0653">Protein transport</keyword>
<accession>A0A445KE18</accession>
<dbReference type="GO" id="GO:1902387">
    <property type="term" value="F:ceramide 1-phosphate binding"/>
    <property type="evidence" value="ECO:0007669"/>
    <property type="project" value="TreeGrafter"/>
</dbReference>
<comment type="similarity">
    <text evidence="1">Belongs to the syntaxin family.</text>
</comment>
<dbReference type="Pfam" id="PF05739">
    <property type="entry name" value="SNARE"/>
    <property type="match status" value="1"/>
</dbReference>
<dbReference type="GO" id="GO:0005484">
    <property type="term" value="F:SNAP receptor activity"/>
    <property type="evidence" value="ECO:0007669"/>
    <property type="project" value="InterPro"/>
</dbReference>
<dbReference type="GO" id="GO:1902388">
    <property type="term" value="F:ceramide 1-phosphate transfer activity"/>
    <property type="evidence" value="ECO:0007669"/>
    <property type="project" value="TreeGrafter"/>
</dbReference>
<dbReference type="PANTHER" id="PTHR10219">
    <property type="entry name" value="GLYCOLIPID TRANSFER PROTEIN-RELATED"/>
    <property type="match status" value="1"/>
</dbReference>
<dbReference type="Gene3D" id="1.20.5.110">
    <property type="match status" value="1"/>
</dbReference>
<dbReference type="Proteomes" id="UP000289340">
    <property type="component" value="Chromosome 6"/>
</dbReference>
<dbReference type="GO" id="GO:0016020">
    <property type="term" value="C:membrane"/>
    <property type="evidence" value="ECO:0007669"/>
    <property type="project" value="InterPro"/>
</dbReference>
<reference evidence="4 5" key="1">
    <citation type="submission" date="2018-09" db="EMBL/GenBank/DDBJ databases">
        <title>A high-quality reference genome of wild soybean provides a powerful tool to mine soybean genomes.</title>
        <authorList>
            <person name="Xie M."/>
            <person name="Chung C.Y.L."/>
            <person name="Li M.-W."/>
            <person name="Wong F.-L."/>
            <person name="Chan T.-F."/>
            <person name="Lam H.-M."/>
        </authorList>
    </citation>
    <scope>NUCLEOTIDE SEQUENCE [LARGE SCALE GENOMIC DNA]</scope>
    <source>
        <strain evidence="5">cv. W05</strain>
        <tissue evidence="4">Hypocotyl of etiolated seedlings</tissue>
    </source>
</reference>
<evidence type="ECO:0000256" key="2">
    <source>
        <dbReference type="ARBA" id="ARBA00022927"/>
    </source>
</evidence>
<proteinExistence type="inferred from homology"/>
<dbReference type="SUPFAM" id="SSF58038">
    <property type="entry name" value="SNARE fusion complex"/>
    <property type="match status" value="1"/>
</dbReference>
<evidence type="ECO:0000313" key="5">
    <source>
        <dbReference type="Proteomes" id="UP000289340"/>
    </source>
</evidence>
<dbReference type="InterPro" id="IPR036497">
    <property type="entry name" value="GLTP_sf"/>
</dbReference>
<dbReference type="GO" id="GO:0005829">
    <property type="term" value="C:cytosol"/>
    <property type="evidence" value="ECO:0007669"/>
    <property type="project" value="TreeGrafter"/>
</dbReference>
<dbReference type="InterPro" id="IPR058352">
    <property type="entry name" value="DUF8039"/>
</dbReference>
<dbReference type="SMART" id="SM00397">
    <property type="entry name" value="t_SNARE"/>
    <property type="match status" value="1"/>
</dbReference>
<dbReference type="Pfam" id="PF26133">
    <property type="entry name" value="DUF8039"/>
    <property type="match status" value="1"/>
</dbReference>
<evidence type="ECO:0000259" key="3">
    <source>
        <dbReference type="PROSITE" id="PS50192"/>
    </source>
</evidence>
<dbReference type="InterPro" id="IPR000727">
    <property type="entry name" value="T_SNARE_dom"/>
</dbReference>
<gene>
    <name evidence="4" type="ORF">D0Y65_015596</name>
</gene>
<name>A0A445KE18_GLYSO</name>
<keyword evidence="2" id="KW-0813">Transport</keyword>
<sequence length="481" mass="53414">MSQRGSLISEPIQPNIHVLRARVSTKGSNAEAVVNPSPPNHVAPSKPTMGLYVHCQDSTELVALGKTYDGGSTIHNVAYADDVVRVSVDKVINGDAEVPFPTSDIKYVRQALDTFLAWPTTLVKLASNEHEDTSPSKVTEAVQSVNGVAVDDPLRELIKTLVDIYEKPVELVWDVTKFGIPNAVASLFVTCADVNEIISGVQYNEIAFNEDIIEEREEGIQEIQSQIGEVNEIFKDLAVLVHEQGAMIDDIGSNIEHSHEATVQAKSQLAKASKTQRSNSSLRILFSLFVEGFVLGGRGVRWWGMITTRVEAKLAVLPDVKNNYWLMLLSSISLQRLEVMHELNPSMNSNLVEILKSEANKGKARKRSSCSKAFLWLTSSLDFSSALLQSLENDPKKDLEQIVQECYDATLSPWHGWISSAAFRVAKKLVPYSKTFMDLLKEKDENCETLKDKMQILVSLLVPFFDDVHCILVSLILCFLK</sequence>
<dbReference type="PROSITE" id="PS50192">
    <property type="entry name" value="T_SNARE"/>
    <property type="match status" value="1"/>
</dbReference>
<dbReference type="InterPro" id="IPR006012">
    <property type="entry name" value="Syntaxin/epimorphin_CS"/>
</dbReference>
<dbReference type="Pfam" id="PF08718">
    <property type="entry name" value="GLTP"/>
    <property type="match status" value="1"/>
</dbReference>
<dbReference type="GO" id="GO:0006886">
    <property type="term" value="P:intracellular protein transport"/>
    <property type="evidence" value="ECO:0007669"/>
    <property type="project" value="InterPro"/>
</dbReference>
<dbReference type="PANTHER" id="PTHR10219:SF34">
    <property type="entry name" value="GLYCOLIPID TRANSFER PROTEIN 3"/>
    <property type="match status" value="1"/>
</dbReference>
<dbReference type="CDD" id="cd15840">
    <property type="entry name" value="SNARE_Qa"/>
    <property type="match status" value="1"/>
</dbReference>
<dbReference type="FunFam" id="1.20.5.110:FF:000035">
    <property type="entry name" value="Syntaxin-22 like"/>
    <property type="match status" value="1"/>
</dbReference>
<dbReference type="EMBL" id="QZWG01000006">
    <property type="protein sequence ID" value="RZC08949.1"/>
    <property type="molecule type" value="Genomic_DNA"/>
</dbReference>
<comment type="caution">
    <text evidence="4">The sequence shown here is derived from an EMBL/GenBank/DDBJ whole genome shotgun (WGS) entry which is preliminary data.</text>
</comment>
<protein>
    <submittedName>
        <fullName evidence="4">Glycolipid transfer protein 3</fullName>
    </submittedName>
</protein>
<evidence type="ECO:0000313" key="4">
    <source>
        <dbReference type="EMBL" id="RZC08949.1"/>
    </source>
</evidence>
<evidence type="ECO:0000256" key="1">
    <source>
        <dbReference type="ARBA" id="ARBA00009063"/>
    </source>
</evidence>
<dbReference type="InterPro" id="IPR014830">
    <property type="entry name" value="Glycolipid_transfer_prot_dom"/>
</dbReference>
<dbReference type="SUPFAM" id="SSF110004">
    <property type="entry name" value="Glycolipid transfer protein, GLTP"/>
    <property type="match status" value="1"/>
</dbReference>
<keyword evidence="5" id="KW-1185">Reference proteome</keyword>
<dbReference type="Gene3D" id="1.10.3520.10">
    <property type="entry name" value="Glycolipid transfer protein"/>
    <property type="match status" value="1"/>
</dbReference>
<organism evidence="4 5">
    <name type="scientific">Glycine soja</name>
    <name type="common">Wild soybean</name>
    <dbReference type="NCBI Taxonomy" id="3848"/>
    <lineage>
        <taxon>Eukaryota</taxon>
        <taxon>Viridiplantae</taxon>
        <taxon>Streptophyta</taxon>
        <taxon>Embryophyta</taxon>
        <taxon>Tracheophyta</taxon>
        <taxon>Spermatophyta</taxon>
        <taxon>Magnoliopsida</taxon>
        <taxon>eudicotyledons</taxon>
        <taxon>Gunneridae</taxon>
        <taxon>Pentapetalae</taxon>
        <taxon>rosids</taxon>
        <taxon>fabids</taxon>
        <taxon>Fabales</taxon>
        <taxon>Fabaceae</taxon>
        <taxon>Papilionoideae</taxon>
        <taxon>50 kb inversion clade</taxon>
        <taxon>NPAAA clade</taxon>
        <taxon>indigoferoid/millettioid clade</taxon>
        <taxon>Phaseoleae</taxon>
        <taxon>Glycine</taxon>
        <taxon>Glycine subgen. Soja</taxon>
    </lineage>
</organism>
<feature type="domain" description="T-SNARE coiled-coil homology" evidence="3">
    <location>
        <begin position="210"/>
        <end position="272"/>
    </location>
</feature>